<feature type="transmembrane region" description="Helical" evidence="1">
    <location>
        <begin position="66"/>
        <end position="87"/>
    </location>
</feature>
<name>A0A5D8Q9W3_9THEO</name>
<proteinExistence type="predicted"/>
<protein>
    <submittedName>
        <fullName evidence="2">Uncharacterized protein</fullName>
    </submittedName>
</protein>
<keyword evidence="3" id="KW-1185">Reference proteome</keyword>
<evidence type="ECO:0000313" key="2">
    <source>
        <dbReference type="EMBL" id="TZE81167.1"/>
    </source>
</evidence>
<feature type="transmembrane region" description="Helical" evidence="1">
    <location>
        <begin position="37"/>
        <end position="54"/>
    </location>
</feature>
<reference evidence="2 3" key="1">
    <citation type="submission" date="2019-08" db="EMBL/GenBank/DDBJ databases">
        <title>Calorimonas adulescens gen. nov., sp. nov., an anaerobic thermophilic bacterium from Sakhalin hot spring.</title>
        <authorList>
            <person name="Khomyakova M.A."/>
            <person name="Merkel A.Y."/>
            <person name="Novikov A."/>
            <person name="Bonch-Osmolovskaya E.A."/>
            <person name="Slobodkin A.I."/>
        </authorList>
    </citation>
    <scope>NUCLEOTIDE SEQUENCE [LARGE SCALE GENOMIC DNA]</scope>
    <source>
        <strain evidence="2 3">A05MB</strain>
    </source>
</reference>
<comment type="caution">
    <text evidence="2">The sequence shown here is derived from an EMBL/GenBank/DDBJ whole genome shotgun (WGS) entry which is preliminary data.</text>
</comment>
<accession>A0A5D8Q9W3</accession>
<dbReference type="AlphaFoldDB" id="A0A5D8Q9W3"/>
<evidence type="ECO:0000313" key="3">
    <source>
        <dbReference type="Proteomes" id="UP000322976"/>
    </source>
</evidence>
<keyword evidence="1" id="KW-0812">Transmembrane</keyword>
<keyword evidence="1" id="KW-1133">Transmembrane helix</keyword>
<gene>
    <name evidence="2" type="ORF">FWJ32_10545</name>
</gene>
<keyword evidence="1" id="KW-0472">Membrane</keyword>
<dbReference type="EMBL" id="VTPS01000017">
    <property type="protein sequence ID" value="TZE81167.1"/>
    <property type="molecule type" value="Genomic_DNA"/>
</dbReference>
<sequence>MYTVMLLVVGIISSLVFHPLFNSKAGSTYAERLNKIYGTYWAALIAHIIGAWAGDAVLGDWAWMAYGYNVIAGFIGAIVIGYIWYLIARSQTKAEVK</sequence>
<evidence type="ECO:0000256" key="1">
    <source>
        <dbReference type="SAM" id="Phobius"/>
    </source>
</evidence>
<dbReference type="RefSeq" id="WP_149545916.1">
    <property type="nucleotide sequence ID" value="NZ_VTPS01000017.1"/>
</dbReference>
<feature type="transmembrane region" description="Helical" evidence="1">
    <location>
        <begin position="6"/>
        <end position="25"/>
    </location>
</feature>
<organism evidence="2 3">
    <name type="scientific">Calorimonas adulescens</name>
    <dbReference type="NCBI Taxonomy" id="2606906"/>
    <lineage>
        <taxon>Bacteria</taxon>
        <taxon>Bacillati</taxon>
        <taxon>Bacillota</taxon>
        <taxon>Clostridia</taxon>
        <taxon>Thermoanaerobacterales</taxon>
        <taxon>Thermoanaerobacteraceae</taxon>
        <taxon>Calorimonas</taxon>
    </lineage>
</organism>
<dbReference type="Proteomes" id="UP000322976">
    <property type="component" value="Unassembled WGS sequence"/>
</dbReference>